<evidence type="ECO:0000313" key="3">
    <source>
        <dbReference type="Proteomes" id="UP000255334"/>
    </source>
</evidence>
<accession>A0A370WV37</accession>
<proteinExistence type="predicted"/>
<dbReference type="AlphaFoldDB" id="A0A370WV37"/>
<dbReference type="GO" id="GO:0004113">
    <property type="term" value="F:2',3'-cyclic-nucleotide 3'-phosphodiesterase activity"/>
    <property type="evidence" value="ECO:0007669"/>
    <property type="project" value="InterPro"/>
</dbReference>
<reference evidence="2 3" key="1">
    <citation type="submission" date="2018-07" db="EMBL/GenBank/DDBJ databases">
        <title>Dyella monticola sp. nov. and Dyella psychrodurans sp. nov. isolated from monsoon evergreen broad-leaved forest soil of Dinghu Mountain, China.</title>
        <authorList>
            <person name="Gao Z."/>
            <person name="Qiu L."/>
        </authorList>
    </citation>
    <scope>NUCLEOTIDE SEQUENCE [LARGE SCALE GENOMIC DNA]</scope>
    <source>
        <strain evidence="2 3">4MSK11</strain>
    </source>
</reference>
<keyword evidence="1" id="KW-0378">Hydrolase</keyword>
<dbReference type="Gene3D" id="3.90.1140.10">
    <property type="entry name" value="Cyclic phosphodiesterase"/>
    <property type="match status" value="1"/>
</dbReference>
<keyword evidence="3" id="KW-1185">Reference proteome</keyword>
<dbReference type="EMBL" id="QRBF01000012">
    <property type="protein sequence ID" value="RDS79992.1"/>
    <property type="molecule type" value="Genomic_DNA"/>
</dbReference>
<evidence type="ECO:0000256" key="1">
    <source>
        <dbReference type="ARBA" id="ARBA00022801"/>
    </source>
</evidence>
<dbReference type="PANTHER" id="PTHR35561:SF1">
    <property type="entry name" value="RNA 2',3'-CYCLIC PHOSPHODIESTERASE"/>
    <property type="match status" value="1"/>
</dbReference>
<organism evidence="2 3">
    <name type="scientific">Dyella psychrodurans</name>
    <dbReference type="NCBI Taxonomy" id="1927960"/>
    <lineage>
        <taxon>Bacteria</taxon>
        <taxon>Pseudomonadati</taxon>
        <taxon>Pseudomonadota</taxon>
        <taxon>Gammaproteobacteria</taxon>
        <taxon>Lysobacterales</taxon>
        <taxon>Rhodanobacteraceae</taxon>
        <taxon>Dyella</taxon>
    </lineage>
</organism>
<dbReference type="GO" id="GO:0008664">
    <property type="term" value="F:RNA 2',3'-cyclic 3'-phosphodiesterase activity"/>
    <property type="evidence" value="ECO:0007669"/>
    <property type="project" value="InterPro"/>
</dbReference>
<sequence>MLPQGSLPGFDLAIPTDRLFLAIFPDPNYAARFETFAAKHLVARRMDGKPVEASRLHVTLFHLGDYTELPPGLATQAAEALSHLTSEPFTIRFDQIGSFNHHNAQGDFILTASGGNEALHALHKQLATYLHAAALGQHTKGSFTPHMTLAYNKPAVPLQRIEPVVWPAHEVVLIHSLLGKTRHIRMADKLLR</sequence>
<gene>
    <name evidence="2" type="primary">thpR</name>
    <name evidence="2" type="ORF">DWU99_20245</name>
</gene>
<dbReference type="Proteomes" id="UP000255334">
    <property type="component" value="Unassembled WGS sequence"/>
</dbReference>
<dbReference type="InterPro" id="IPR004175">
    <property type="entry name" value="RNA_CPDase"/>
</dbReference>
<dbReference type="NCBIfam" id="TIGR02258">
    <property type="entry name" value="2_5_ligase"/>
    <property type="match status" value="1"/>
</dbReference>
<name>A0A370WV37_9GAMM</name>
<dbReference type="Pfam" id="PF13563">
    <property type="entry name" value="2_5_RNA_ligase2"/>
    <property type="match status" value="1"/>
</dbReference>
<dbReference type="InterPro" id="IPR009097">
    <property type="entry name" value="Cyclic_Pdiesterase"/>
</dbReference>
<dbReference type="SUPFAM" id="SSF55144">
    <property type="entry name" value="LigT-like"/>
    <property type="match status" value="1"/>
</dbReference>
<dbReference type="RefSeq" id="WP_115479920.1">
    <property type="nucleotide sequence ID" value="NZ_QRBF01000012.1"/>
</dbReference>
<dbReference type="PANTHER" id="PTHR35561">
    <property type="entry name" value="RNA 2',3'-CYCLIC PHOSPHODIESTERASE"/>
    <property type="match status" value="1"/>
</dbReference>
<evidence type="ECO:0000313" key="2">
    <source>
        <dbReference type="EMBL" id="RDS79992.1"/>
    </source>
</evidence>
<protein>
    <submittedName>
        <fullName evidence="2">RNA 2',3'-cyclic phosphodiesterase</fullName>
    </submittedName>
</protein>
<comment type="caution">
    <text evidence="2">The sequence shown here is derived from an EMBL/GenBank/DDBJ whole genome shotgun (WGS) entry which is preliminary data.</text>
</comment>
<dbReference type="OrthoDB" id="7061261at2"/>